<proteinExistence type="predicted"/>
<reference evidence="1" key="1">
    <citation type="submission" date="2018-08" db="EMBL/GenBank/DDBJ databases">
        <authorList>
            <person name="Rossello M."/>
        </authorList>
    </citation>
    <scope>NUCLEOTIDE SEQUENCE [LARGE SCALE GENOMIC DNA]</scope>
    <source>
        <strain evidence="1">cv. Chinese Spring</strain>
    </source>
</reference>
<dbReference type="Gramene" id="TraesROB_scaffold_035589_01G000200.1">
    <property type="protein sequence ID" value="TraesROB_scaffold_035589_01G000200.1"/>
    <property type="gene ID" value="TraesROB_scaffold_035589_01G000200"/>
</dbReference>
<dbReference type="Gramene" id="TraesCLE_scaffold_094769_01G000100.1">
    <property type="protein sequence ID" value="TraesCLE_scaffold_094769_01G000100.1"/>
    <property type="gene ID" value="TraesCLE_scaffold_094769_01G000100"/>
</dbReference>
<dbReference type="Proteomes" id="UP000019116">
    <property type="component" value="Chromosome 1B"/>
</dbReference>
<evidence type="ECO:0000313" key="1">
    <source>
        <dbReference type="EnsemblPlants" id="TraesCS1B02G431100.1.cds1"/>
    </source>
</evidence>
<dbReference type="AlphaFoldDB" id="A0A3B5Z5R1"/>
<keyword evidence="2" id="KW-1185">Reference proteome</keyword>
<organism evidence="1">
    <name type="scientific">Triticum aestivum</name>
    <name type="common">Wheat</name>
    <dbReference type="NCBI Taxonomy" id="4565"/>
    <lineage>
        <taxon>Eukaryota</taxon>
        <taxon>Viridiplantae</taxon>
        <taxon>Streptophyta</taxon>
        <taxon>Embryophyta</taxon>
        <taxon>Tracheophyta</taxon>
        <taxon>Spermatophyta</taxon>
        <taxon>Magnoliopsida</taxon>
        <taxon>Liliopsida</taxon>
        <taxon>Poales</taxon>
        <taxon>Poaceae</taxon>
        <taxon>BOP clade</taxon>
        <taxon>Pooideae</taxon>
        <taxon>Triticodae</taxon>
        <taxon>Triticeae</taxon>
        <taxon>Triticinae</taxon>
        <taxon>Triticum</taxon>
    </lineage>
</organism>
<protein>
    <submittedName>
        <fullName evidence="1">Uncharacterized protein</fullName>
    </submittedName>
</protein>
<evidence type="ECO:0000313" key="2">
    <source>
        <dbReference type="Proteomes" id="UP000019116"/>
    </source>
</evidence>
<reference evidence="1" key="2">
    <citation type="submission" date="2018-10" db="UniProtKB">
        <authorList>
            <consortium name="EnsemblPlants"/>
        </authorList>
    </citation>
    <scope>IDENTIFICATION</scope>
</reference>
<name>A0A3B5Z5R1_WHEAT</name>
<accession>A0A3B5Z5R1</accession>
<sequence length="125" mass="13352">MGKTSPIPANKTRERKLELPDEIAEDSIDSERTVSNDSVGIAYCGSQAEDDDLDADSAMVLPAIGRKQARSDGHGYTDGHEIDSASHAERVVVVSPESLPVAQTGDYVDIPLPKWLKDIDSGAGM</sequence>
<dbReference type="EnsemblPlants" id="TraesCS1B02G431100.1">
    <property type="protein sequence ID" value="TraesCS1B02G431100.1.cds1"/>
    <property type="gene ID" value="TraesCS1B02G431100"/>
</dbReference>
<dbReference type="Gramene" id="TraesCS1B03G1166000.1">
    <property type="protein sequence ID" value="TraesCS1B03G1166000.1.CDS1"/>
    <property type="gene ID" value="TraesCS1B03G1166000"/>
</dbReference>
<dbReference type="Gramene" id="TraesCS1B02G431100.1">
    <property type="protein sequence ID" value="TraesCS1B02G431100.1.cds1"/>
    <property type="gene ID" value="TraesCS1B02G431100"/>
</dbReference>